<evidence type="ECO:0000313" key="1">
    <source>
        <dbReference type="EMBL" id="BBX38033.1"/>
    </source>
</evidence>
<protein>
    <submittedName>
        <fullName evidence="1">Uncharacterized protein</fullName>
    </submittedName>
</protein>
<gene>
    <name evidence="1" type="ORF">MMAGJ_73150</name>
</gene>
<dbReference type="EMBL" id="AP022567">
    <property type="protein sequence ID" value="BBX38033.1"/>
    <property type="molecule type" value="Genomic_DNA"/>
</dbReference>
<accession>A0ABM7I561</accession>
<proteinExistence type="predicted"/>
<keyword evidence="2" id="KW-1185">Reference proteome</keyword>
<dbReference type="Proteomes" id="UP000465622">
    <property type="component" value="Chromosome"/>
</dbReference>
<organism evidence="1 2">
    <name type="scientific">Mycolicibacterium mageritense</name>
    <name type="common">Mycobacterium mageritense</name>
    <dbReference type="NCBI Taxonomy" id="53462"/>
    <lineage>
        <taxon>Bacteria</taxon>
        <taxon>Bacillati</taxon>
        <taxon>Actinomycetota</taxon>
        <taxon>Actinomycetes</taxon>
        <taxon>Mycobacteriales</taxon>
        <taxon>Mycobacteriaceae</taxon>
        <taxon>Mycolicibacterium</taxon>
    </lineage>
</organism>
<name>A0ABM7I561_MYCME</name>
<reference evidence="1 2" key="1">
    <citation type="journal article" date="2019" name="Emerg. Microbes Infect.">
        <title>Comprehensive subspecies identification of 175 nontuberculous mycobacteria species based on 7547 genomic profiles.</title>
        <authorList>
            <person name="Matsumoto Y."/>
            <person name="Kinjo T."/>
            <person name="Motooka D."/>
            <person name="Nabeya D."/>
            <person name="Jung N."/>
            <person name="Uechi K."/>
            <person name="Horii T."/>
            <person name="Iida T."/>
            <person name="Fujita J."/>
            <person name="Nakamura S."/>
        </authorList>
    </citation>
    <scope>NUCLEOTIDE SEQUENCE [LARGE SCALE GENOMIC DNA]</scope>
    <source>
        <strain evidence="1 2">JCM 12375</strain>
    </source>
</reference>
<sequence>MSGQAVNHEPVDADVASIRFEVQGLPPLKNEALSVFNAKHGQADRIRALLLAAQHACQEHGFAPIVTGGVALDVVTRSPGGDATNILGGIADVLENKPVRAHRASIDHLGDLATVWLYQDDKQIKQVTYREEPGESSYTVKVRAL</sequence>
<evidence type="ECO:0000313" key="2">
    <source>
        <dbReference type="Proteomes" id="UP000465622"/>
    </source>
</evidence>
<dbReference type="RefSeq" id="WP_051579128.1">
    <property type="nucleotide sequence ID" value="NZ_AP022567.1"/>
</dbReference>